<comment type="caution">
    <text evidence="2">The sequence shown here is derived from an EMBL/GenBank/DDBJ whole genome shotgun (WGS) entry which is preliminary data.</text>
</comment>
<dbReference type="Proteomes" id="UP001054252">
    <property type="component" value="Unassembled WGS sequence"/>
</dbReference>
<dbReference type="EMBL" id="BPVZ01000173">
    <property type="protein sequence ID" value="GKV43797.1"/>
    <property type="molecule type" value="Genomic_DNA"/>
</dbReference>
<feature type="region of interest" description="Disordered" evidence="1">
    <location>
        <begin position="21"/>
        <end position="94"/>
    </location>
</feature>
<name>A0AAV5M5I5_9ROSI</name>
<organism evidence="2 3">
    <name type="scientific">Rubroshorea leprosula</name>
    <dbReference type="NCBI Taxonomy" id="152421"/>
    <lineage>
        <taxon>Eukaryota</taxon>
        <taxon>Viridiplantae</taxon>
        <taxon>Streptophyta</taxon>
        <taxon>Embryophyta</taxon>
        <taxon>Tracheophyta</taxon>
        <taxon>Spermatophyta</taxon>
        <taxon>Magnoliopsida</taxon>
        <taxon>eudicotyledons</taxon>
        <taxon>Gunneridae</taxon>
        <taxon>Pentapetalae</taxon>
        <taxon>rosids</taxon>
        <taxon>malvids</taxon>
        <taxon>Malvales</taxon>
        <taxon>Dipterocarpaceae</taxon>
        <taxon>Rubroshorea</taxon>
    </lineage>
</organism>
<evidence type="ECO:0000256" key="1">
    <source>
        <dbReference type="SAM" id="MobiDB-lite"/>
    </source>
</evidence>
<feature type="compositionally biased region" description="Low complexity" evidence="1">
    <location>
        <begin position="21"/>
        <end position="55"/>
    </location>
</feature>
<proteinExistence type="predicted"/>
<feature type="compositionally biased region" description="Polar residues" evidence="1">
    <location>
        <begin position="56"/>
        <end position="68"/>
    </location>
</feature>
<reference evidence="2 3" key="1">
    <citation type="journal article" date="2021" name="Commun. Biol.">
        <title>The genome of Shorea leprosula (Dipterocarpaceae) highlights the ecological relevance of drought in aseasonal tropical rainforests.</title>
        <authorList>
            <person name="Ng K.K.S."/>
            <person name="Kobayashi M.J."/>
            <person name="Fawcett J.A."/>
            <person name="Hatakeyama M."/>
            <person name="Paape T."/>
            <person name="Ng C.H."/>
            <person name="Ang C.C."/>
            <person name="Tnah L.H."/>
            <person name="Lee C.T."/>
            <person name="Nishiyama T."/>
            <person name="Sese J."/>
            <person name="O'Brien M.J."/>
            <person name="Copetti D."/>
            <person name="Mohd Noor M.I."/>
            <person name="Ong R.C."/>
            <person name="Putra M."/>
            <person name="Sireger I.Z."/>
            <person name="Indrioko S."/>
            <person name="Kosugi Y."/>
            <person name="Izuno A."/>
            <person name="Isagi Y."/>
            <person name="Lee S.L."/>
            <person name="Shimizu K.K."/>
        </authorList>
    </citation>
    <scope>NUCLEOTIDE SEQUENCE [LARGE SCALE GENOMIC DNA]</scope>
    <source>
        <strain evidence="2">214</strain>
    </source>
</reference>
<gene>
    <name evidence="2" type="ORF">SLEP1_g51050</name>
</gene>
<keyword evidence="3" id="KW-1185">Reference proteome</keyword>
<evidence type="ECO:0000313" key="2">
    <source>
        <dbReference type="EMBL" id="GKV43797.1"/>
    </source>
</evidence>
<evidence type="ECO:0000313" key="3">
    <source>
        <dbReference type="Proteomes" id="UP001054252"/>
    </source>
</evidence>
<dbReference type="AlphaFoldDB" id="A0AAV5M5I5"/>
<protein>
    <submittedName>
        <fullName evidence="2">Uncharacterized protein</fullName>
    </submittedName>
</protein>
<sequence length="115" mass="12199">MLPPCAMVPHLDVVQVSTKQAIPPSLASPSALPSTPHSLSQSPWPTSTPIVTSTPVNMVSSTPVSSNQATLHAVPPPLPPPPRRTHPTVTRSQNNIFKPKSLLISCNRGLHPPFP</sequence>
<accession>A0AAV5M5I5</accession>